<keyword evidence="2" id="KW-1185">Reference proteome</keyword>
<proteinExistence type="predicted"/>
<reference evidence="1 2" key="1">
    <citation type="submission" date="2021-02" db="EMBL/GenBank/DDBJ databases">
        <authorList>
            <person name="Vanwijnsberghe S."/>
        </authorList>
    </citation>
    <scope>NUCLEOTIDE SEQUENCE [LARGE SCALE GENOMIC DNA]</scope>
    <source>
        <strain evidence="1 2">R-69776</strain>
    </source>
</reference>
<gene>
    <name evidence="1" type="ORF">R69776_03020</name>
</gene>
<name>A0ABN7LKG1_9BURK</name>
<comment type="caution">
    <text evidence="1">The sequence shown here is derived from an EMBL/GenBank/DDBJ whole genome shotgun (WGS) entry which is preliminary data.</text>
</comment>
<accession>A0ABN7LKG1</accession>
<organism evidence="1 2">
    <name type="scientific">Paraburkholderia nemoris</name>
    <dbReference type="NCBI Taxonomy" id="2793076"/>
    <lineage>
        <taxon>Bacteria</taxon>
        <taxon>Pseudomonadati</taxon>
        <taxon>Pseudomonadota</taxon>
        <taxon>Betaproteobacteria</taxon>
        <taxon>Burkholderiales</taxon>
        <taxon>Burkholderiaceae</taxon>
        <taxon>Paraburkholderia</taxon>
    </lineage>
</organism>
<evidence type="ECO:0000313" key="2">
    <source>
        <dbReference type="Proteomes" id="UP000673821"/>
    </source>
</evidence>
<dbReference type="EMBL" id="CAJNBH010000008">
    <property type="protein sequence ID" value="CAE6753108.1"/>
    <property type="molecule type" value="Genomic_DNA"/>
</dbReference>
<evidence type="ECO:0000313" key="1">
    <source>
        <dbReference type="EMBL" id="CAE6753108.1"/>
    </source>
</evidence>
<sequence>MRGPNGTHEWATRVVPFGRFKGSRTAWLNAARPHVGREYYLNAGQIIVEMP</sequence>
<protein>
    <submittedName>
        <fullName evidence="1">Uncharacterized protein</fullName>
    </submittedName>
</protein>
<dbReference type="Proteomes" id="UP000673821">
    <property type="component" value="Unassembled WGS sequence"/>
</dbReference>